<keyword evidence="1 5" id="KW-0489">Methyltransferase</keyword>
<protein>
    <recommendedName>
        <fullName evidence="5">Release factor glutamine methyltransferase</fullName>
        <shortName evidence="5">RF MTase</shortName>
        <ecNumber evidence="5">2.1.1.297</ecNumber>
    </recommendedName>
    <alternativeName>
        <fullName evidence="5">N5-glutamine methyltransferase PrmC</fullName>
    </alternativeName>
    <alternativeName>
        <fullName evidence="5">Protein-(glutamine-N5) MTase PrmC</fullName>
    </alternativeName>
    <alternativeName>
        <fullName evidence="5">Protein-glutamine N-methyltransferase PrmC</fullName>
    </alternativeName>
</protein>
<dbReference type="GO" id="GO:0102559">
    <property type="term" value="F:peptide chain release factor N(5)-glutamine methyltransferase activity"/>
    <property type="evidence" value="ECO:0007669"/>
    <property type="project" value="UniProtKB-EC"/>
</dbReference>
<comment type="catalytic activity">
    <reaction evidence="4 5">
        <text>L-glutaminyl-[peptide chain release factor] + S-adenosyl-L-methionine = N(5)-methyl-L-glutaminyl-[peptide chain release factor] + S-adenosyl-L-homocysteine + H(+)</text>
        <dbReference type="Rhea" id="RHEA:42896"/>
        <dbReference type="Rhea" id="RHEA-COMP:10271"/>
        <dbReference type="Rhea" id="RHEA-COMP:10272"/>
        <dbReference type="ChEBI" id="CHEBI:15378"/>
        <dbReference type="ChEBI" id="CHEBI:30011"/>
        <dbReference type="ChEBI" id="CHEBI:57856"/>
        <dbReference type="ChEBI" id="CHEBI:59789"/>
        <dbReference type="ChEBI" id="CHEBI:61891"/>
        <dbReference type="EC" id="2.1.1.297"/>
    </reaction>
</comment>
<feature type="binding site" evidence="5">
    <location>
        <begin position="188"/>
        <end position="191"/>
    </location>
    <ligand>
        <name>substrate</name>
    </ligand>
</feature>
<accession>A0A8J2ZKT7</accession>
<feature type="binding site" evidence="5">
    <location>
        <position position="171"/>
    </location>
    <ligand>
        <name>S-adenosyl-L-methionine</name>
        <dbReference type="ChEBI" id="CHEBI:59789"/>
    </ligand>
</feature>
<dbReference type="AlphaFoldDB" id="A0A8J2ZKT7"/>
<dbReference type="HAMAP" id="MF_02126">
    <property type="entry name" value="RF_methyltr_PrmC"/>
    <property type="match status" value="1"/>
</dbReference>
<feature type="binding site" evidence="5">
    <location>
        <position position="142"/>
    </location>
    <ligand>
        <name>S-adenosyl-L-methionine</name>
        <dbReference type="ChEBI" id="CHEBI:59789"/>
    </ligand>
</feature>
<dbReference type="Pfam" id="PF05175">
    <property type="entry name" value="MTS"/>
    <property type="match status" value="1"/>
</dbReference>
<dbReference type="InterPro" id="IPR019874">
    <property type="entry name" value="RF_methyltr_PrmC"/>
</dbReference>
<dbReference type="CDD" id="cd02440">
    <property type="entry name" value="AdoMet_MTases"/>
    <property type="match status" value="1"/>
</dbReference>
<gene>
    <name evidence="5 8" type="primary">prmC</name>
    <name evidence="8" type="ORF">GCM10011415_24890</name>
</gene>
<evidence type="ECO:0000259" key="7">
    <source>
        <dbReference type="Pfam" id="PF17827"/>
    </source>
</evidence>
<dbReference type="PANTHER" id="PTHR18895">
    <property type="entry name" value="HEMK METHYLTRANSFERASE"/>
    <property type="match status" value="1"/>
</dbReference>
<evidence type="ECO:0000256" key="2">
    <source>
        <dbReference type="ARBA" id="ARBA00022679"/>
    </source>
</evidence>
<feature type="domain" description="Release factor glutamine methyltransferase N-terminal" evidence="7">
    <location>
        <begin position="9"/>
        <end position="78"/>
    </location>
</feature>
<dbReference type="SUPFAM" id="SSF53335">
    <property type="entry name" value="S-adenosyl-L-methionine-dependent methyltransferases"/>
    <property type="match status" value="1"/>
</dbReference>
<dbReference type="InterPro" id="IPR007848">
    <property type="entry name" value="Small_mtfrase_dom"/>
</dbReference>
<evidence type="ECO:0000259" key="6">
    <source>
        <dbReference type="Pfam" id="PF05175"/>
    </source>
</evidence>
<dbReference type="GO" id="GO:0032259">
    <property type="term" value="P:methylation"/>
    <property type="evidence" value="ECO:0007669"/>
    <property type="project" value="UniProtKB-KW"/>
</dbReference>
<proteinExistence type="inferred from homology"/>
<keyword evidence="3 5" id="KW-0949">S-adenosyl-L-methionine</keyword>
<keyword evidence="9" id="KW-1185">Reference proteome</keyword>
<dbReference type="EC" id="2.1.1.297" evidence="5"/>
<evidence type="ECO:0000256" key="5">
    <source>
        <dbReference type="HAMAP-Rule" id="MF_02126"/>
    </source>
</evidence>
<comment type="similarity">
    <text evidence="5">Belongs to the protein N5-glutamine methyltransferase family. PrmC subfamily.</text>
</comment>
<comment type="function">
    <text evidence="5">Methylates the class 1 translation termination release factors RF1/PrfA and RF2/PrfB on the glutamine residue of the universally conserved GGQ motif.</text>
</comment>
<evidence type="ECO:0000313" key="8">
    <source>
        <dbReference type="EMBL" id="GGG75381.1"/>
    </source>
</evidence>
<dbReference type="PRINTS" id="PR00507">
    <property type="entry name" value="N12N6MTFRASE"/>
</dbReference>
<dbReference type="InterPro" id="IPR002052">
    <property type="entry name" value="DNA_methylase_N6_adenine_CS"/>
</dbReference>
<feature type="binding site" evidence="5">
    <location>
        <begin position="119"/>
        <end position="123"/>
    </location>
    <ligand>
        <name>S-adenosyl-L-methionine</name>
        <dbReference type="ChEBI" id="CHEBI:59789"/>
    </ligand>
</feature>
<dbReference type="Gene3D" id="3.40.50.150">
    <property type="entry name" value="Vaccinia Virus protein VP39"/>
    <property type="match status" value="1"/>
</dbReference>
<feature type="binding site" evidence="5">
    <location>
        <position position="188"/>
    </location>
    <ligand>
        <name>S-adenosyl-L-methionine</name>
        <dbReference type="ChEBI" id="CHEBI:59789"/>
    </ligand>
</feature>
<dbReference type="PANTHER" id="PTHR18895:SF74">
    <property type="entry name" value="MTRF1L RELEASE FACTOR GLUTAMINE METHYLTRANSFERASE"/>
    <property type="match status" value="1"/>
</dbReference>
<dbReference type="RefSeq" id="WP_188790555.1">
    <property type="nucleotide sequence ID" value="NZ_BMJV01000005.1"/>
</dbReference>
<sequence>MSPPTGSALLVEATRQLSAAGIADAGRDARRLLAHVLRVPPGRLTLFLPEPVADEQAEDFSALVTRRAGRVPMSHLTGRRAFYGRDFRVNGDVLDPRPETEMLIEAALGAPFEDVLDLGTGSGCILLTLLAERPTSRGIGTDLSAAALEVAAWNRDACKLEDRASFRQGSWWEALPGDAPLFDLIVSNPPYIALSEMPGLSPEVRDHEPRMALTDEGDGLAAYRAISSQLAAHLAPAGRALVEIGPTQGAEVAAMFAAQGLQDVAIIPDLDGRDRVVAGRKAAG</sequence>
<comment type="caution">
    <text evidence="8">The sequence shown here is derived from an EMBL/GenBank/DDBJ whole genome shotgun (WGS) entry which is preliminary data.</text>
</comment>
<dbReference type="NCBIfam" id="TIGR03534">
    <property type="entry name" value="RF_mod_PrmC"/>
    <property type="match status" value="1"/>
</dbReference>
<dbReference type="Pfam" id="PF17827">
    <property type="entry name" value="PrmC_N"/>
    <property type="match status" value="1"/>
</dbReference>
<name>A0A8J2ZKT7_9RHOB</name>
<keyword evidence="2 5" id="KW-0808">Transferase</keyword>
<dbReference type="EMBL" id="BMJV01000005">
    <property type="protein sequence ID" value="GGG75381.1"/>
    <property type="molecule type" value="Genomic_DNA"/>
</dbReference>
<dbReference type="PROSITE" id="PS00092">
    <property type="entry name" value="N6_MTASE"/>
    <property type="match status" value="1"/>
</dbReference>
<dbReference type="InterPro" id="IPR040758">
    <property type="entry name" value="PrmC_N"/>
</dbReference>
<reference evidence="8" key="1">
    <citation type="journal article" date="2014" name="Int. J. Syst. Evol. Microbiol.">
        <title>Complete genome sequence of Corynebacterium casei LMG S-19264T (=DSM 44701T), isolated from a smear-ripened cheese.</title>
        <authorList>
            <consortium name="US DOE Joint Genome Institute (JGI-PGF)"/>
            <person name="Walter F."/>
            <person name="Albersmeier A."/>
            <person name="Kalinowski J."/>
            <person name="Ruckert C."/>
        </authorList>
    </citation>
    <scope>NUCLEOTIDE SEQUENCE</scope>
    <source>
        <strain evidence="8">CGMCC 1.15762</strain>
    </source>
</reference>
<dbReference type="InterPro" id="IPR050320">
    <property type="entry name" value="N5-glutamine_MTase"/>
</dbReference>
<dbReference type="NCBIfam" id="TIGR00536">
    <property type="entry name" value="hemK_fam"/>
    <property type="match status" value="1"/>
</dbReference>
<dbReference type="InterPro" id="IPR004556">
    <property type="entry name" value="HemK-like"/>
</dbReference>
<evidence type="ECO:0000256" key="3">
    <source>
        <dbReference type="ARBA" id="ARBA00022691"/>
    </source>
</evidence>
<reference evidence="8" key="2">
    <citation type="submission" date="2020-09" db="EMBL/GenBank/DDBJ databases">
        <authorList>
            <person name="Sun Q."/>
            <person name="Zhou Y."/>
        </authorList>
    </citation>
    <scope>NUCLEOTIDE SEQUENCE</scope>
    <source>
        <strain evidence="8">CGMCC 1.15762</strain>
    </source>
</reference>
<evidence type="ECO:0000313" key="9">
    <source>
        <dbReference type="Proteomes" id="UP000617145"/>
    </source>
</evidence>
<dbReference type="Gene3D" id="1.10.8.10">
    <property type="entry name" value="DNA helicase RuvA subunit, C-terminal domain"/>
    <property type="match status" value="1"/>
</dbReference>
<dbReference type="Proteomes" id="UP000617145">
    <property type="component" value="Unassembled WGS sequence"/>
</dbReference>
<organism evidence="8 9">
    <name type="scientific">Salipiger pallidus</name>
    <dbReference type="NCBI Taxonomy" id="1775170"/>
    <lineage>
        <taxon>Bacteria</taxon>
        <taxon>Pseudomonadati</taxon>
        <taxon>Pseudomonadota</taxon>
        <taxon>Alphaproteobacteria</taxon>
        <taxon>Rhodobacterales</taxon>
        <taxon>Roseobacteraceae</taxon>
        <taxon>Salipiger</taxon>
    </lineage>
</organism>
<evidence type="ECO:0000256" key="1">
    <source>
        <dbReference type="ARBA" id="ARBA00022603"/>
    </source>
</evidence>
<evidence type="ECO:0000256" key="4">
    <source>
        <dbReference type="ARBA" id="ARBA00048391"/>
    </source>
</evidence>
<dbReference type="GO" id="GO:0003676">
    <property type="term" value="F:nucleic acid binding"/>
    <property type="evidence" value="ECO:0007669"/>
    <property type="project" value="InterPro"/>
</dbReference>
<feature type="domain" description="Methyltransferase small" evidence="6">
    <location>
        <begin position="100"/>
        <end position="192"/>
    </location>
</feature>
<dbReference type="InterPro" id="IPR029063">
    <property type="entry name" value="SAM-dependent_MTases_sf"/>
</dbReference>